<name>A0A1B1N1F1_9BACL</name>
<dbReference type="InterPro" id="IPR025705">
    <property type="entry name" value="Beta_hexosaminidase_sua/sub"/>
</dbReference>
<dbReference type="PANTHER" id="PTHR43678:SF1">
    <property type="entry name" value="BETA-N-ACETYLHEXOSAMINIDASE"/>
    <property type="match status" value="1"/>
</dbReference>
<dbReference type="SUPFAM" id="SSF55545">
    <property type="entry name" value="beta-N-acetylhexosaminidase-like domain"/>
    <property type="match status" value="1"/>
</dbReference>
<dbReference type="RefSeq" id="WP_068696723.1">
    <property type="nucleotide sequence ID" value="NZ_CP014167.1"/>
</dbReference>
<evidence type="ECO:0000313" key="7">
    <source>
        <dbReference type="EMBL" id="ANS75262.1"/>
    </source>
</evidence>
<dbReference type="AlphaFoldDB" id="A0A1B1N1F1"/>
<keyword evidence="3" id="KW-0326">Glycosidase</keyword>
<evidence type="ECO:0000256" key="4">
    <source>
        <dbReference type="PIRSR" id="PIRSR625705-1"/>
    </source>
</evidence>
<dbReference type="InterPro" id="IPR029018">
    <property type="entry name" value="Hex-like_dom2"/>
</dbReference>
<dbReference type="InterPro" id="IPR015883">
    <property type="entry name" value="Glyco_hydro_20_cat"/>
</dbReference>
<organism evidence="7 8">
    <name type="scientific">Paenibacillus yonginensis</name>
    <dbReference type="NCBI Taxonomy" id="1462996"/>
    <lineage>
        <taxon>Bacteria</taxon>
        <taxon>Bacillati</taxon>
        <taxon>Bacillota</taxon>
        <taxon>Bacilli</taxon>
        <taxon>Bacillales</taxon>
        <taxon>Paenibacillaceae</taxon>
        <taxon>Paenibacillus</taxon>
    </lineage>
</organism>
<dbReference type="STRING" id="1462996.AWM70_12160"/>
<dbReference type="OrthoDB" id="1098018at2"/>
<dbReference type="Gene3D" id="3.30.379.10">
    <property type="entry name" value="Chitobiase/beta-hexosaminidase domain 2-like"/>
    <property type="match status" value="1"/>
</dbReference>
<feature type="active site" description="Proton donor" evidence="4">
    <location>
        <position position="323"/>
    </location>
</feature>
<dbReference type="InterPro" id="IPR052764">
    <property type="entry name" value="GH20_Enzymes"/>
</dbReference>
<dbReference type="PRINTS" id="PR00738">
    <property type="entry name" value="GLHYDRLASE20"/>
</dbReference>
<dbReference type="SUPFAM" id="SSF51445">
    <property type="entry name" value="(Trans)glycosidases"/>
    <property type="match status" value="1"/>
</dbReference>
<dbReference type="GO" id="GO:0004563">
    <property type="term" value="F:beta-N-acetylhexosaminidase activity"/>
    <property type="evidence" value="ECO:0007669"/>
    <property type="project" value="InterPro"/>
</dbReference>
<dbReference type="EMBL" id="CP014167">
    <property type="protein sequence ID" value="ANS75262.1"/>
    <property type="molecule type" value="Genomic_DNA"/>
</dbReference>
<sequence>MEQHKTSKEQNLSSPAFLALPSVRQFDRQSDEQWRVSGESKIIIIENANSSGNPVLADMVSLVQSEFAARQLTNEDRIGRIPVQTGTISTAGAGDLVVELMDMELLRNHIQSLVRGEHNAPSASQGSEAYTLEIGSFVHLKSATERGLLYAFRTLLQQLLAQGCLAYGTVVDYPAVQERAMHVDIGRKFFSKDWILNRIKELSWLKLNVLQLHFSENEGFTLQCDSHPEVMSPQYLTKEDLKEILQTAKRYHVTVIPSLDSPGHLGYALKDHPEWLLQDSSGAPAKGALDITNEAAKRFVLDLIDEYAELFQESPYFHLGGDEFIDFEQFALYPQLEKYAQEKLGIPEGQGVDTYIDYINQIAVHLEEKGFIVRAWNDGLYRQDQTQRVHPKASIQITYWTKWHRNMATAQTFLDLGYELINYNDAYFYYVLGENAGYKYPTGDKIYEDWHPGLLPKISDIEKQEYPEPYPSSLIGCSFAIWSDTPDAQTEQQVAEGIYEPLRAMAEKAWIAEKRYGSYEAFKRMTSSIE</sequence>
<dbReference type="Pfam" id="PF00728">
    <property type="entry name" value="Glyco_hydro_20"/>
    <property type="match status" value="1"/>
</dbReference>
<dbReference type="Gene3D" id="3.20.20.80">
    <property type="entry name" value="Glycosidases"/>
    <property type="match status" value="1"/>
</dbReference>
<reference evidence="7 8" key="1">
    <citation type="submission" date="2016-01" db="EMBL/GenBank/DDBJ databases">
        <title>Complete Genome Sequence of Paenibacillus yonginensis DCY84, a novel Plant Growth-Promoting Bacteria with Elicitation of Induced Systemic Resistance.</title>
        <authorList>
            <person name="Kim Y.J."/>
            <person name="Yang D.C."/>
            <person name="Sukweenadhi J."/>
        </authorList>
    </citation>
    <scope>NUCLEOTIDE SEQUENCE [LARGE SCALE GENOMIC DNA]</scope>
    <source>
        <strain evidence="7 8">DCY84</strain>
    </source>
</reference>
<comment type="similarity">
    <text evidence="1">Belongs to the glycosyl hydrolase 20 family.</text>
</comment>
<evidence type="ECO:0000259" key="6">
    <source>
        <dbReference type="Pfam" id="PF02838"/>
    </source>
</evidence>
<feature type="domain" description="Beta-hexosaminidase bacterial type N-terminal" evidence="6">
    <location>
        <begin position="110"/>
        <end position="173"/>
    </location>
</feature>
<dbReference type="InterPro" id="IPR015882">
    <property type="entry name" value="HEX_bac_N"/>
</dbReference>
<evidence type="ECO:0000313" key="8">
    <source>
        <dbReference type="Proteomes" id="UP000092573"/>
    </source>
</evidence>
<dbReference type="PANTHER" id="PTHR43678">
    <property type="entry name" value="PUTATIVE (AFU_ORTHOLOGUE AFUA_2G00640)-RELATED"/>
    <property type="match status" value="1"/>
</dbReference>
<dbReference type="Proteomes" id="UP000092573">
    <property type="component" value="Chromosome"/>
</dbReference>
<feature type="domain" description="Glycoside hydrolase family 20 catalytic" evidence="5">
    <location>
        <begin position="179"/>
        <end position="511"/>
    </location>
</feature>
<accession>A0A1B1N1F1</accession>
<protein>
    <submittedName>
        <fullName evidence="7">Uncharacterized protein</fullName>
    </submittedName>
</protein>
<keyword evidence="8" id="KW-1185">Reference proteome</keyword>
<evidence type="ECO:0000256" key="3">
    <source>
        <dbReference type="ARBA" id="ARBA00023295"/>
    </source>
</evidence>
<evidence type="ECO:0000256" key="1">
    <source>
        <dbReference type="ARBA" id="ARBA00006285"/>
    </source>
</evidence>
<dbReference type="InterPro" id="IPR017853">
    <property type="entry name" value="GH"/>
</dbReference>
<dbReference type="CDD" id="cd06564">
    <property type="entry name" value="GH20_DspB_LnbB-like"/>
    <property type="match status" value="1"/>
</dbReference>
<dbReference type="KEGG" id="pyg:AWM70_12160"/>
<keyword evidence="2" id="KW-0378">Hydrolase</keyword>
<evidence type="ECO:0000259" key="5">
    <source>
        <dbReference type="Pfam" id="PF00728"/>
    </source>
</evidence>
<dbReference type="Pfam" id="PF02838">
    <property type="entry name" value="Glyco_hydro_20b"/>
    <property type="match status" value="1"/>
</dbReference>
<proteinExistence type="inferred from homology"/>
<gene>
    <name evidence="7" type="ORF">AWM70_12160</name>
</gene>
<evidence type="ECO:0000256" key="2">
    <source>
        <dbReference type="ARBA" id="ARBA00022801"/>
    </source>
</evidence>
<dbReference type="GO" id="GO:0005975">
    <property type="term" value="P:carbohydrate metabolic process"/>
    <property type="evidence" value="ECO:0007669"/>
    <property type="project" value="InterPro"/>
</dbReference>